<dbReference type="InterPro" id="IPR037407">
    <property type="entry name" value="MLP_fam"/>
</dbReference>
<organism evidence="2 3">
    <name type="scientific">Bradyrhizobium aeschynomenes</name>
    <dbReference type="NCBI Taxonomy" id="2734909"/>
    <lineage>
        <taxon>Bacteria</taxon>
        <taxon>Pseudomonadati</taxon>
        <taxon>Pseudomonadota</taxon>
        <taxon>Alphaproteobacteria</taxon>
        <taxon>Hyphomicrobiales</taxon>
        <taxon>Nitrobacteraceae</taxon>
        <taxon>Bradyrhizobium</taxon>
    </lineage>
</organism>
<reference evidence="2" key="1">
    <citation type="submission" date="2020-05" db="EMBL/GenBank/DDBJ databases">
        <title>Nod-independent and nitrogen-fixing Bradyrhizobium aeschynomene sp. nov. isolated from nodules of Aeschynomene indica.</title>
        <authorList>
            <person name="Zhang Z."/>
        </authorList>
    </citation>
    <scope>NUCLEOTIDE SEQUENCE</scope>
    <source>
        <strain evidence="2">83012</strain>
    </source>
</reference>
<dbReference type="SMART" id="SM00923">
    <property type="entry name" value="MbtH"/>
    <property type="match status" value="1"/>
</dbReference>
<dbReference type="SUPFAM" id="SSF160582">
    <property type="entry name" value="MbtH-like"/>
    <property type="match status" value="1"/>
</dbReference>
<keyword evidence="3" id="KW-1185">Reference proteome</keyword>
<evidence type="ECO:0000259" key="1">
    <source>
        <dbReference type="SMART" id="SM00923"/>
    </source>
</evidence>
<gene>
    <name evidence="2" type="ORF">HL667_10990</name>
</gene>
<sequence length="76" mass="8692">MMVFDRDDVTFTVVINHEEQYSIWPTFKEVPNGWTAVGVTGSKKECLDHIEQVWTDMRPLSLRKFMEGGSPAVSES</sequence>
<dbReference type="Gene3D" id="3.90.820.10">
    <property type="entry name" value="Structural Genomics, Unknown Function 30-nov-00 1gh9 Mol_id"/>
    <property type="match status" value="1"/>
</dbReference>
<dbReference type="Proteomes" id="UP000886476">
    <property type="component" value="Unassembled WGS sequence"/>
</dbReference>
<comment type="caution">
    <text evidence="2">The sequence shown here is derived from an EMBL/GenBank/DDBJ whole genome shotgun (WGS) entry which is preliminary data.</text>
</comment>
<name>A0ABX2CD06_9BRAD</name>
<proteinExistence type="predicted"/>
<dbReference type="RefSeq" id="WP_172110619.1">
    <property type="nucleotide sequence ID" value="NZ_JABFDM010000001.1"/>
</dbReference>
<dbReference type="PANTHER" id="PTHR38444">
    <property type="entry name" value="ENTEROBACTIN BIOSYNTHESIS PROTEIN YBDZ"/>
    <property type="match status" value="1"/>
</dbReference>
<evidence type="ECO:0000313" key="2">
    <source>
        <dbReference type="EMBL" id="NPU65520.1"/>
    </source>
</evidence>
<evidence type="ECO:0000313" key="3">
    <source>
        <dbReference type="Proteomes" id="UP000886476"/>
    </source>
</evidence>
<dbReference type="PANTHER" id="PTHR38444:SF1">
    <property type="entry name" value="ENTEROBACTIN BIOSYNTHESIS PROTEIN YBDZ"/>
    <property type="match status" value="1"/>
</dbReference>
<feature type="domain" description="MbtH-like" evidence="1">
    <location>
        <begin position="2"/>
        <end position="52"/>
    </location>
</feature>
<accession>A0ABX2CD06</accession>
<dbReference type="InterPro" id="IPR005153">
    <property type="entry name" value="MbtH-like_dom"/>
</dbReference>
<protein>
    <submittedName>
        <fullName evidence="2">MbtH family protein</fullName>
    </submittedName>
</protein>
<dbReference type="Pfam" id="PF03621">
    <property type="entry name" value="MbtH"/>
    <property type="match status" value="1"/>
</dbReference>
<dbReference type="EMBL" id="JABFDN010000003">
    <property type="protein sequence ID" value="NPU65520.1"/>
    <property type="molecule type" value="Genomic_DNA"/>
</dbReference>
<dbReference type="InterPro" id="IPR038020">
    <property type="entry name" value="MbtH-like_sf"/>
</dbReference>